<sequence length="75" mass="8135">MGFERVIEHTKLVNKEVAGVIDHADASVTTEKLADGAVTSAKVKKDADLDIGSGGFLTTKTLTRIFYTFYAPARF</sequence>
<organism evidence="1">
    <name type="scientific">marine sediment metagenome</name>
    <dbReference type="NCBI Taxonomy" id="412755"/>
    <lineage>
        <taxon>unclassified sequences</taxon>
        <taxon>metagenomes</taxon>
        <taxon>ecological metagenomes</taxon>
    </lineage>
</organism>
<dbReference type="EMBL" id="BARV01024073">
    <property type="protein sequence ID" value="GAI43971.1"/>
    <property type="molecule type" value="Genomic_DNA"/>
</dbReference>
<proteinExistence type="predicted"/>
<reference evidence="1" key="1">
    <citation type="journal article" date="2014" name="Front. Microbiol.">
        <title>High frequency of phylogenetically diverse reductive dehalogenase-homologous genes in deep subseafloor sedimentary metagenomes.</title>
        <authorList>
            <person name="Kawai M."/>
            <person name="Futagami T."/>
            <person name="Toyoda A."/>
            <person name="Takaki Y."/>
            <person name="Nishi S."/>
            <person name="Hori S."/>
            <person name="Arai W."/>
            <person name="Tsubouchi T."/>
            <person name="Morono Y."/>
            <person name="Uchiyama I."/>
            <person name="Ito T."/>
            <person name="Fujiyama A."/>
            <person name="Inagaki F."/>
            <person name="Takami H."/>
        </authorList>
    </citation>
    <scope>NUCLEOTIDE SEQUENCE</scope>
    <source>
        <strain evidence="1">Expedition CK06-06</strain>
    </source>
</reference>
<name>X1PN96_9ZZZZ</name>
<dbReference type="AlphaFoldDB" id="X1PN96"/>
<accession>X1PN96</accession>
<evidence type="ECO:0000313" key="1">
    <source>
        <dbReference type="EMBL" id="GAI43971.1"/>
    </source>
</evidence>
<protein>
    <submittedName>
        <fullName evidence="1">Uncharacterized protein</fullName>
    </submittedName>
</protein>
<gene>
    <name evidence="1" type="ORF">S06H3_39360</name>
</gene>
<comment type="caution">
    <text evidence="1">The sequence shown here is derived from an EMBL/GenBank/DDBJ whole genome shotgun (WGS) entry which is preliminary data.</text>
</comment>